<reference evidence="2 3" key="1">
    <citation type="submission" date="2018-03" db="EMBL/GenBank/DDBJ databases">
        <title>Draft genome sequence of Rohu Carp (Labeo rohita).</title>
        <authorList>
            <person name="Das P."/>
            <person name="Kushwaha B."/>
            <person name="Joshi C.G."/>
            <person name="Kumar D."/>
            <person name="Nagpure N.S."/>
            <person name="Sahoo L."/>
            <person name="Das S.P."/>
            <person name="Bit A."/>
            <person name="Patnaik S."/>
            <person name="Meher P.K."/>
            <person name="Jayasankar P."/>
            <person name="Koringa P.G."/>
            <person name="Patel N.V."/>
            <person name="Hinsu A.T."/>
            <person name="Kumar R."/>
            <person name="Pandey M."/>
            <person name="Agarwal S."/>
            <person name="Srivastava S."/>
            <person name="Singh M."/>
            <person name="Iquebal M.A."/>
            <person name="Jaiswal S."/>
            <person name="Angadi U.B."/>
            <person name="Kumar N."/>
            <person name="Raza M."/>
            <person name="Shah T.M."/>
            <person name="Rai A."/>
            <person name="Jena J.K."/>
        </authorList>
    </citation>
    <scope>NUCLEOTIDE SEQUENCE [LARGE SCALE GENOMIC DNA]</scope>
    <source>
        <strain evidence="2">DASCIFA01</strain>
        <tissue evidence="2">Testis</tissue>
    </source>
</reference>
<dbReference type="PANTHER" id="PTHR33053:SF26">
    <property type="entry name" value="TRANSPOSASE DOMAIN-CONTAINING PROTEIN"/>
    <property type="match status" value="1"/>
</dbReference>
<dbReference type="STRING" id="84645.A0A498NPW5"/>
<name>A0A498NPW5_LABRO</name>
<protein>
    <submittedName>
        <fullName evidence="2">Transposase domain-containing protein</fullName>
    </submittedName>
</protein>
<gene>
    <name evidence="2" type="ORF">ROHU_015211</name>
</gene>
<feature type="region of interest" description="Disordered" evidence="1">
    <location>
        <begin position="25"/>
        <end position="44"/>
    </location>
</feature>
<sequence>MTFKDRKRQYNRVWAKVSRARKTAATNDTNTSFEVGSTAESEGFSHNQQIEDENINMLSDTVLTSSESEADMAPTLKEELLEWASMFQVKHNAVDALLTVLKRHGHADLPQTARTLFDRSNKYEVINRDSVDIIKLNVSDQLSKHLSKYPTDVTDHLQSLDLSLNIDGLPLFKSSNLSLWPVLCSINLTPACVFPLCLSTAASKPKTPDFVHETIQELAELMQQGLIWKGKHLNIKLRCITCDAPAKAMVKCVKQFSGYYGCDRCTQRGSWEGRMTYPEVDNLNLRTDQSFRECWQPEHHQEEKISPFSVLPVDMVKSFPIDYMHQSCLGVMKKLLLMWTRGKTEYRMSSGDVACVSERLEMLRKFIPDCFARKARGLQEIERWKATEFRQFALYTGKIVLKGALQGHLYEHFLCFSTALCILVSPELTKSQGLYASQLLKYFVEKGRELYGETFLVYNVHSLLHLSEDAQNFGCLDNCSAFKFESCPHQMKKMVCSGKNVLTQVANRLEETSKLKMANEETVASFKGPNNVFVLSPEECCEVVSEEVENTVMCRVFTNLQPFLMMPCDSRLYGTYVASIRHSKMRCLHRKALAKKAIMVEEHGGVRIVMSILHTL</sequence>
<evidence type="ECO:0000313" key="2">
    <source>
        <dbReference type="EMBL" id="RXN33953.1"/>
    </source>
</evidence>
<dbReference type="EMBL" id="QBIY01011225">
    <property type="protein sequence ID" value="RXN33953.1"/>
    <property type="molecule type" value="Genomic_DNA"/>
</dbReference>
<comment type="caution">
    <text evidence="2">The sequence shown here is derived from an EMBL/GenBank/DDBJ whole genome shotgun (WGS) entry which is preliminary data.</text>
</comment>
<keyword evidence="3" id="KW-1185">Reference proteome</keyword>
<dbReference type="AlphaFoldDB" id="A0A498NPW5"/>
<evidence type="ECO:0000313" key="3">
    <source>
        <dbReference type="Proteomes" id="UP000290572"/>
    </source>
</evidence>
<accession>A0A498NPW5</accession>
<dbReference type="Proteomes" id="UP000290572">
    <property type="component" value="Unassembled WGS sequence"/>
</dbReference>
<dbReference type="PANTHER" id="PTHR33053">
    <property type="entry name" value="PROTEIN, PUTATIVE-RELATED"/>
    <property type="match status" value="1"/>
</dbReference>
<organism evidence="2 3">
    <name type="scientific">Labeo rohita</name>
    <name type="common">Indian major carp</name>
    <name type="synonym">Cyprinus rohita</name>
    <dbReference type="NCBI Taxonomy" id="84645"/>
    <lineage>
        <taxon>Eukaryota</taxon>
        <taxon>Metazoa</taxon>
        <taxon>Chordata</taxon>
        <taxon>Craniata</taxon>
        <taxon>Vertebrata</taxon>
        <taxon>Euteleostomi</taxon>
        <taxon>Actinopterygii</taxon>
        <taxon>Neopterygii</taxon>
        <taxon>Teleostei</taxon>
        <taxon>Ostariophysi</taxon>
        <taxon>Cypriniformes</taxon>
        <taxon>Cyprinidae</taxon>
        <taxon>Labeoninae</taxon>
        <taxon>Labeonini</taxon>
        <taxon>Labeo</taxon>
    </lineage>
</organism>
<proteinExistence type="predicted"/>
<evidence type="ECO:0000256" key="1">
    <source>
        <dbReference type="SAM" id="MobiDB-lite"/>
    </source>
</evidence>